<evidence type="ECO:0000313" key="2">
    <source>
        <dbReference type="EMBL" id="CAA9329533.1"/>
    </source>
</evidence>
<dbReference type="GO" id="GO:0005737">
    <property type="term" value="C:cytoplasm"/>
    <property type="evidence" value="ECO:0007669"/>
    <property type="project" value="TreeGrafter"/>
</dbReference>
<dbReference type="AlphaFoldDB" id="A0A6J4LC42"/>
<gene>
    <name evidence="2" type="ORF">AVDCRST_MAG46-1342</name>
</gene>
<dbReference type="InterPro" id="IPR036188">
    <property type="entry name" value="FAD/NAD-bd_sf"/>
</dbReference>
<proteinExistence type="predicted"/>
<dbReference type="InterPro" id="IPR006076">
    <property type="entry name" value="FAD-dep_OxRdtase"/>
</dbReference>
<feature type="domain" description="FAD dependent oxidoreductase" evidence="1">
    <location>
        <begin position="32"/>
        <end position="394"/>
    </location>
</feature>
<reference evidence="2" key="1">
    <citation type="submission" date="2020-02" db="EMBL/GenBank/DDBJ databases">
        <authorList>
            <person name="Meier V. D."/>
        </authorList>
    </citation>
    <scope>NUCLEOTIDE SEQUENCE</scope>
    <source>
        <strain evidence="2">AVDCRST_MAG46</strain>
    </source>
</reference>
<organism evidence="2">
    <name type="scientific">uncultured Nocardioidaceae bacterium</name>
    <dbReference type="NCBI Taxonomy" id="253824"/>
    <lineage>
        <taxon>Bacteria</taxon>
        <taxon>Bacillati</taxon>
        <taxon>Actinomycetota</taxon>
        <taxon>Actinomycetes</taxon>
        <taxon>Propionibacteriales</taxon>
        <taxon>Nocardioidaceae</taxon>
        <taxon>environmental samples</taxon>
    </lineage>
</organism>
<accession>A0A6J4LC42</accession>
<dbReference type="PANTHER" id="PTHR13847:SF285">
    <property type="entry name" value="FAD DEPENDENT OXIDOREDUCTASE DOMAIN-CONTAINING PROTEIN"/>
    <property type="match status" value="1"/>
</dbReference>
<dbReference type="Gene3D" id="3.50.50.60">
    <property type="entry name" value="FAD/NAD(P)-binding domain"/>
    <property type="match status" value="1"/>
</dbReference>
<sequence length="460" mass="49913">MSRVPNGGVSFWWSADGIPQRRPPLPGDTEADVCIVGGGLTGLWTAYYLLSASPDLRVVVLEREFAGFGASGRNGGWLSAELSASRESYARDAGRQAVVDLLRAMREGVDEVISVAAAEGIDADIDKQGVVFAARNRAQLARLDDHVSYERSWGVGADDYRRLEREETDALVRVDGALAGAFTPHCARVHPARLVSGLAAAVERRGATIYESTTVTGIALGAATTDRGVVRARFVLRCLEGYTAGLPGHRRAWLPMNSSMIVTDPMPEVLRDIGWIGSTLLGDFAHAYIYAQRTADGRIAIGGRGVPYRFGSRTDDRGRTQTSTVEALTSLLHTLFPAAVDVPIAHAWCGVLGVPRDWCATVDVDHRTGLGAAGGYVGSGLTTTNVAGRTLADLVLRRDTELARLPWVGRRVRPWEPEPLRWLGVQSMYALYRAADRREQQRDLPRTSRLATIANRITGR</sequence>
<evidence type="ECO:0000259" key="1">
    <source>
        <dbReference type="Pfam" id="PF01266"/>
    </source>
</evidence>
<dbReference type="PANTHER" id="PTHR13847">
    <property type="entry name" value="SARCOSINE DEHYDROGENASE-RELATED"/>
    <property type="match status" value="1"/>
</dbReference>
<dbReference type="Gene3D" id="3.30.9.10">
    <property type="entry name" value="D-Amino Acid Oxidase, subunit A, domain 2"/>
    <property type="match status" value="1"/>
</dbReference>
<name>A0A6J4LC42_9ACTN</name>
<dbReference type="SUPFAM" id="SSF51905">
    <property type="entry name" value="FAD/NAD(P)-binding domain"/>
    <property type="match status" value="1"/>
</dbReference>
<protein>
    <submittedName>
        <fullName evidence="2">FAD dependent oxidoreductase</fullName>
    </submittedName>
</protein>
<dbReference type="EMBL" id="CADCUD010000087">
    <property type="protein sequence ID" value="CAA9329533.1"/>
    <property type="molecule type" value="Genomic_DNA"/>
</dbReference>
<dbReference type="Pfam" id="PF01266">
    <property type="entry name" value="DAO"/>
    <property type="match status" value="1"/>
</dbReference>